<comment type="caution">
    <text evidence="3">The sequence shown here is derived from an EMBL/GenBank/DDBJ whole genome shotgun (WGS) entry which is preliminary data.</text>
</comment>
<keyword evidence="1" id="KW-0175">Coiled coil</keyword>
<feature type="compositionally biased region" description="Polar residues" evidence="2">
    <location>
        <begin position="368"/>
        <end position="395"/>
    </location>
</feature>
<feature type="compositionally biased region" description="Basic and acidic residues" evidence="2">
    <location>
        <begin position="8"/>
        <end position="22"/>
    </location>
</feature>
<name>A0A210QHA9_MIZYE</name>
<dbReference type="STRING" id="6573.A0A210QHA9"/>
<evidence type="ECO:0000256" key="2">
    <source>
        <dbReference type="SAM" id="MobiDB-lite"/>
    </source>
</evidence>
<gene>
    <name evidence="3" type="ORF">KP79_PYT13923</name>
</gene>
<keyword evidence="4" id="KW-1185">Reference proteome</keyword>
<protein>
    <submittedName>
        <fullName evidence="3">Uncharacterized protein</fullName>
    </submittedName>
</protein>
<evidence type="ECO:0000256" key="1">
    <source>
        <dbReference type="SAM" id="Coils"/>
    </source>
</evidence>
<organism evidence="3 4">
    <name type="scientific">Mizuhopecten yessoensis</name>
    <name type="common">Japanese scallop</name>
    <name type="synonym">Patinopecten yessoensis</name>
    <dbReference type="NCBI Taxonomy" id="6573"/>
    <lineage>
        <taxon>Eukaryota</taxon>
        <taxon>Metazoa</taxon>
        <taxon>Spiralia</taxon>
        <taxon>Lophotrochozoa</taxon>
        <taxon>Mollusca</taxon>
        <taxon>Bivalvia</taxon>
        <taxon>Autobranchia</taxon>
        <taxon>Pteriomorphia</taxon>
        <taxon>Pectinida</taxon>
        <taxon>Pectinoidea</taxon>
        <taxon>Pectinidae</taxon>
        <taxon>Mizuhopecten</taxon>
    </lineage>
</organism>
<feature type="region of interest" description="Disordered" evidence="2">
    <location>
        <begin position="1"/>
        <end position="23"/>
    </location>
</feature>
<sequence>MNNANPKDVGERIPREKLHDQNEQLTQKHVQTLQFVQEIARENKALKATIAEYEKEKEKCKEIHAIAEESQTRLKQLQEQLQQRNDEINAMLLEKHKEESLTEKDPEMMKVLEEKVEGGRKLTIEKTELRDQVDRLERTNQQLLLRLEGQTALQSRIEEEQKMLKSYKDENEELKRELESLRHQKRQPVDFEEVDMMKARNNHLLQEVREANQKNMELNFRLSKLEKELAQQEEDKDKLTLIENLKVKVTQMQAERGSALERERNYEKMLKELQAEMMSLKESYVILELDKERYRTEYQKLLAELMYRRKKDSIDSASKSFKDFVHLKRELNEAKNENSDLRRMVKPAQLPMLRDSDGPRRLDERRGSGNSQTSKSSNNGRQKQNRTKSLTYLTS</sequence>
<dbReference type="OrthoDB" id="10058798at2759"/>
<proteinExistence type="predicted"/>
<feature type="compositionally biased region" description="Basic and acidic residues" evidence="2">
    <location>
        <begin position="354"/>
        <end position="367"/>
    </location>
</feature>
<accession>A0A210QHA9</accession>
<evidence type="ECO:0000313" key="4">
    <source>
        <dbReference type="Proteomes" id="UP000242188"/>
    </source>
</evidence>
<reference evidence="3 4" key="1">
    <citation type="journal article" date="2017" name="Nat. Ecol. Evol.">
        <title>Scallop genome provides insights into evolution of bilaterian karyotype and development.</title>
        <authorList>
            <person name="Wang S."/>
            <person name="Zhang J."/>
            <person name="Jiao W."/>
            <person name="Li J."/>
            <person name="Xun X."/>
            <person name="Sun Y."/>
            <person name="Guo X."/>
            <person name="Huan P."/>
            <person name="Dong B."/>
            <person name="Zhang L."/>
            <person name="Hu X."/>
            <person name="Sun X."/>
            <person name="Wang J."/>
            <person name="Zhao C."/>
            <person name="Wang Y."/>
            <person name="Wang D."/>
            <person name="Huang X."/>
            <person name="Wang R."/>
            <person name="Lv J."/>
            <person name="Li Y."/>
            <person name="Zhang Z."/>
            <person name="Liu B."/>
            <person name="Lu W."/>
            <person name="Hui Y."/>
            <person name="Liang J."/>
            <person name="Zhou Z."/>
            <person name="Hou R."/>
            <person name="Li X."/>
            <person name="Liu Y."/>
            <person name="Li H."/>
            <person name="Ning X."/>
            <person name="Lin Y."/>
            <person name="Zhao L."/>
            <person name="Xing Q."/>
            <person name="Dou J."/>
            <person name="Li Y."/>
            <person name="Mao J."/>
            <person name="Guo H."/>
            <person name="Dou H."/>
            <person name="Li T."/>
            <person name="Mu C."/>
            <person name="Jiang W."/>
            <person name="Fu Q."/>
            <person name="Fu X."/>
            <person name="Miao Y."/>
            <person name="Liu J."/>
            <person name="Yu Q."/>
            <person name="Li R."/>
            <person name="Liao H."/>
            <person name="Li X."/>
            <person name="Kong Y."/>
            <person name="Jiang Z."/>
            <person name="Chourrout D."/>
            <person name="Li R."/>
            <person name="Bao Z."/>
        </authorList>
    </citation>
    <scope>NUCLEOTIDE SEQUENCE [LARGE SCALE GENOMIC DNA]</scope>
    <source>
        <strain evidence="3 4">PY_sf001</strain>
    </source>
</reference>
<dbReference type="AlphaFoldDB" id="A0A210QHA9"/>
<feature type="coiled-coil region" evidence="1">
    <location>
        <begin position="36"/>
        <end position="94"/>
    </location>
</feature>
<feature type="region of interest" description="Disordered" evidence="2">
    <location>
        <begin position="335"/>
        <end position="395"/>
    </location>
</feature>
<evidence type="ECO:0000313" key="3">
    <source>
        <dbReference type="EMBL" id="OWF48011.1"/>
    </source>
</evidence>
<dbReference type="Proteomes" id="UP000242188">
    <property type="component" value="Unassembled WGS sequence"/>
</dbReference>
<dbReference type="EMBL" id="NEDP02003738">
    <property type="protein sequence ID" value="OWF48011.1"/>
    <property type="molecule type" value="Genomic_DNA"/>
</dbReference>